<evidence type="ECO:0000256" key="3">
    <source>
        <dbReference type="ARBA" id="ARBA00023267"/>
    </source>
</evidence>
<evidence type="ECO:0000256" key="1">
    <source>
        <dbReference type="ARBA" id="ARBA00003761"/>
    </source>
</evidence>
<reference evidence="6 7" key="1">
    <citation type="submission" date="2016-11" db="EMBL/GenBank/DDBJ databases">
        <authorList>
            <person name="Jaros S."/>
            <person name="Januszkiewicz K."/>
            <person name="Wedrychowicz H."/>
        </authorList>
    </citation>
    <scope>NUCLEOTIDE SEQUENCE [LARGE SCALE GENOMIC DNA]</scope>
    <source>
        <strain evidence="6 7">DSM 27621</strain>
    </source>
</reference>
<gene>
    <name evidence="6" type="ORF">SAMN05444407_106224</name>
</gene>
<keyword evidence="4" id="KW-0275">Fatty acid biosynthesis</keyword>
<keyword evidence="4" id="KW-0276">Fatty acid metabolism</keyword>
<dbReference type="SUPFAM" id="SSF51230">
    <property type="entry name" value="Single hybrid motif"/>
    <property type="match status" value="1"/>
</dbReference>
<evidence type="ECO:0000259" key="5">
    <source>
        <dbReference type="PROSITE" id="PS50968"/>
    </source>
</evidence>
<sequence length="182" mass="19850">MAVFCCFLRFFGIFDTKSNIKFMDIKDIQNLIKFVSKAEVSEVKYKTKDFEITIKTPLAGSEAVYAQPAVYHTAPQAVAAPAPVATPAAAPAEKAEAASDDSKYVTIKSPMIGTFYRKPSPDKDVFVNVGDEVSAGKVVCVIEAMKLFNQIESEISGKIVKILVDDATPVEYDQPLFLVDPS</sequence>
<comment type="function">
    <text evidence="1 4">This protein is a component of the acetyl coenzyme A carboxylase complex; first, biotin carboxylase catalyzes the carboxylation of the carrier protein and then the transcarboxylase transfers the carboxyl group to form malonyl-CoA.</text>
</comment>
<evidence type="ECO:0000313" key="7">
    <source>
        <dbReference type="Proteomes" id="UP000184069"/>
    </source>
</evidence>
<dbReference type="STRING" id="1423959.SAMN05444407_106224"/>
<dbReference type="NCBIfam" id="TIGR00531">
    <property type="entry name" value="BCCP"/>
    <property type="match status" value="1"/>
</dbReference>
<evidence type="ECO:0000256" key="2">
    <source>
        <dbReference type="ARBA" id="ARBA00017562"/>
    </source>
</evidence>
<evidence type="ECO:0000256" key="4">
    <source>
        <dbReference type="RuleBase" id="RU364072"/>
    </source>
</evidence>
<organism evidence="6 7">
    <name type="scientific">Chryseobacterium contaminans</name>
    <dbReference type="NCBI Taxonomy" id="1423959"/>
    <lineage>
        <taxon>Bacteria</taxon>
        <taxon>Pseudomonadati</taxon>
        <taxon>Bacteroidota</taxon>
        <taxon>Flavobacteriia</taxon>
        <taxon>Flavobacteriales</taxon>
        <taxon>Weeksellaceae</taxon>
        <taxon>Chryseobacterium group</taxon>
        <taxon>Chryseobacterium</taxon>
    </lineage>
</organism>
<dbReference type="Proteomes" id="UP000184069">
    <property type="component" value="Unassembled WGS sequence"/>
</dbReference>
<dbReference type="InterPro" id="IPR011053">
    <property type="entry name" value="Single_hybrid_motif"/>
</dbReference>
<evidence type="ECO:0000313" key="6">
    <source>
        <dbReference type="EMBL" id="SHL81584.1"/>
    </source>
</evidence>
<dbReference type="PANTHER" id="PTHR45266:SF3">
    <property type="entry name" value="OXALOACETATE DECARBOXYLASE ALPHA CHAIN"/>
    <property type="match status" value="1"/>
</dbReference>
<dbReference type="GO" id="GO:0003989">
    <property type="term" value="F:acetyl-CoA carboxylase activity"/>
    <property type="evidence" value="ECO:0007669"/>
    <property type="project" value="InterPro"/>
</dbReference>
<dbReference type="GO" id="GO:0006633">
    <property type="term" value="P:fatty acid biosynthetic process"/>
    <property type="evidence" value="ECO:0007669"/>
    <property type="project" value="UniProtKB-UniPathway"/>
</dbReference>
<dbReference type="InterPro" id="IPR050709">
    <property type="entry name" value="Biotin_Carboxyl_Carrier/Decarb"/>
</dbReference>
<dbReference type="EMBL" id="FRBM01000006">
    <property type="protein sequence ID" value="SHL81584.1"/>
    <property type="molecule type" value="Genomic_DNA"/>
</dbReference>
<dbReference type="Gene3D" id="2.40.50.100">
    <property type="match status" value="1"/>
</dbReference>
<protein>
    <recommendedName>
        <fullName evidence="2 4">Biotin carboxyl carrier protein of acetyl-CoA carboxylase</fullName>
    </recommendedName>
</protein>
<keyword evidence="4" id="KW-0444">Lipid biosynthesis</keyword>
<feature type="domain" description="Lipoyl-binding" evidence="5">
    <location>
        <begin position="104"/>
        <end position="180"/>
    </location>
</feature>
<dbReference type="GO" id="GO:0009317">
    <property type="term" value="C:acetyl-CoA carboxylase complex"/>
    <property type="evidence" value="ECO:0007669"/>
    <property type="project" value="InterPro"/>
</dbReference>
<name>A0A1M7DQ01_9FLAO</name>
<keyword evidence="3 4" id="KW-0092">Biotin</keyword>
<proteinExistence type="predicted"/>
<accession>A0A1M7DQ01</accession>
<dbReference type="AlphaFoldDB" id="A0A1M7DQ01"/>
<dbReference type="UniPathway" id="UPA00094"/>
<dbReference type="CDD" id="cd06850">
    <property type="entry name" value="biotinyl_domain"/>
    <property type="match status" value="1"/>
</dbReference>
<dbReference type="InterPro" id="IPR001249">
    <property type="entry name" value="AcCoA_biotinCC"/>
</dbReference>
<dbReference type="NCBIfam" id="NF005457">
    <property type="entry name" value="PRK07051.1"/>
    <property type="match status" value="1"/>
</dbReference>
<keyword evidence="4" id="KW-0443">Lipid metabolism</keyword>
<dbReference type="Pfam" id="PF00364">
    <property type="entry name" value="Biotin_lipoyl"/>
    <property type="match status" value="1"/>
</dbReference>
<dbReference type="InterPro" id="IPR000089">
    <property type="entry name" value="Biotin_lipoyl"/>
</dbReference>
<dbReference type="PRINTS" id="PR01071">
    <property type="entry name" value="ACOABIOTINCC"/>
</dbReference>
<dbReference type="PANTHER" id="PTHR45266">
    <property type="entry name" value="OXALOACETATE DECARBOXYLASE ALPHA CHAIN"/>
    <property type="match status" value="1"/>
</dbReference>
<dbReference type="PROSITE" id="PS50968">
    <property type="entry name" value="BIOTINYL_LIPOYL"/>
    <property type="match status" value="1"/>
</dbReference>
<comment type="pathway">
    <text evidence="4">Lipid metabolism; fatty acid biosynthesis.</text>
</comment>